<comment type="caution">
    <text evidence="4">The sequence shown here is derived from an EMBL/GenBank/DDBJ whole genome shotgun (WGS) entry which is preliminary data.</text>
</comment>
<sequence>MRTNLRHVLGLVIFFLAFSVSGQNNYWTKTTDKALSQLEKTRRASTPTAYHLYHLDLDAFKAVVEQAPERGNFTGDSPVVIELPMENGKFEKFKIASSSIMEEELQNKFPNIRTYKAVGVNDPTATVRLSITQFGLHSMSLSGKRSATYIDPYTTNNENYIIYNRKDLTKTSTDFECLTENDMDLPSLNGNAGKILDTDDSIHRTYRLAQSCNAEYGNIFANAGTEVADIQAQMTITINRVNEIYERDLAITLIFVANNDDIIYYGATNSDPWNGEYNSTTQTVIDAEIGDANYDIGHNFNTSGGGNAGCIGCVCTSGSKGSGFTGSSNPTGDAFDIDYVAHEMGHQFGGYHTMNTCSRSGSGQTEVEPASGSSVMGYAGICATNVQSNSDAHFNYVNVRDISQNIQNGVSSSCDVEISIPNQAPVADAGADFTIPKSTAYVLRGNATDPDGTTTHTYNWSQNDPEVAPGSGTPQPTWTQGPLYRSILPTESPNRYMPKLEDVLNGDLTPTWEVTPSVTREMNFAFMVRDNGSGFAEGIGQTDADLMTVNVDATAGPFVVTSQNSTEITWNVGENQTITWDVANTNSGSINAANVNILMSIDGGLNFDVIVAEDLPNNGSASIIVPSVGTIADARIMVEAADNIFYAVNEESISVQEAEFVINLEETTVSVCQPDDAVYNFTYNTFLGFTETTTFSTTGLPSGLTATFTPATATANDTDLSLNITGTAGVDVGTYEFEIVGTSTAVTKSFDAVLKVFDASIEAPNLLTPTDGETDVPATPVLTWESSDNVEFYTLQIATDTDFTTIVEEVEVNDNTYAFSSAQNETTYYWKIMASNSCDDTSFSDVFSFTTTSCELCESSGTTQYGTSITLVNFNNINNASGKPSGYSDYTDISTGVAFGESYGLTINLNTDGNYPLGAMVWIDWNQNCSFDDPGEEYNLGVASNGSDIPTNNSPMSITIPTDALEGNTIMRVSTQFNAYPTSCNTGFDGEVEDYTLTVGELATDDASLASSFSIWPNPNNGEFNISLNATNPQPTTIQVYDVAGRLVHSRKVEAQHRVQESISLAKAQAGVYFVRVSDKNNSITKKIIVQ</sequence>
<keyword evidence="4" id="KW-0645">Protease</keyword>
<evidence type="ECO:0000313" key="4">
    <source>
        <dbReference type="EMBL" id="MDT0294828.1"/>
    </source>
</evidence>
<protein>
    <submittedName>
        <fullName evidence="4">Zinc-dependent metalloprotease family protein</fullName>
    </submittedName>
</protein>
<dbReference type="SUPFAM" id="SSF49265">
    <property type="entry name" value="Fibronectin type III"/>
    <property type="match status" value="1"/>
</dbReference>
<dbReference type="InterPro" id="IPR045474">
    <property type="entry name" value="GEVED"/>
</dbReference>
<reference evidence="5" key="1">
    <citation type="submission" date="2023-07" db="EMBL/GenBank/DDBJ databases">
        <title>Isolating and identifying novel microbial strains from the Mariana Trench.</title>
        <authorList>
            <person name="Fu H."/>
        </authorList>
    </citation>
    <scope>NUCLEOTIDE SEQUENCE [LARGE SCALE GENOMIC DNA]</scope>
    <source>
        <strain evidence="5">T-y2</strain>
    </source>
</reference>
<dbReference type="InterPro" id="IPR036116">
    <property type="entry name" value="FN3_sf"/>
</dbReference>
<proteinExistence type="predicted"/>
<dbReference type="InterPro" id="IPR013783">
    <property type="entry name" value="Ig-like_fold"/>
</dbReference>
<evidence type="ECO:0000256" key="1">
    <source>
        <dbReference type="ARBA" id="ARBA00022729"/>
    </source>
</evidence>
<dbReference type="NCBIfam" id="TIGR04183">
    <property type="entry name" value="Por_Secre_tail"/>
    <property type="match status" value="1"/>
</dbReference>
<dbReference type="Pfam" id="PF20009">
    <property type="entry name" value="GEVED"/>
    <property type="match status" value="1"/>
</dbReference>
<name>A0ABU2KJD5_9FLAO</name>
<keyword evidence="4" id="KW-0378">Hydrolase</keyword>
<dbReference type="EMBL" id="JAVRBG010000008">
    <property type="protein sequence ID" value="MDT0294828.1"/>
    <property type="molecule type" value="Genomic_DNA"/>
</dbReference>
<dbReference type="Proteomes" id="UP001182991">
    <property type="component" value="Unassembled WGS sequence"/>
</dbReference>
<feature type="domain" description="GEVED" evidence="3">
    <location>
        <begin position="921"/>
        <end position="998"/>
    </location>
</feature>
<dbReference type="SUPFAM" id="SSF55486">
    <property type="entry name" value="Metalloproteases ('zincins'), catalytic domain"/>
    <property type="match status" value="1"/>
</dbReference>
<dbReference type="GO" id="GO:0008237">
    <property type="term" value="F:metallopeptidase activity"/>
    <property type="evidence" value="ECO:0007669"/>
    <property type="project" value="UniProtKB-KW"/>
</dbReference>
<dbReference type="Gene3D" id="2.60.40.10">
    <property type="entry name" value="Immunoglobulins"/>
    <property type="match status" value="1"/>
</dbReference>
<dbReference type="Pfam" id="PF18962">
    <property type="entry name" value="Por_Secre_tail"/>
    <property type="match status" value="1"/>
</dbReference>
<keyword evidence="5" id="KW-1185">Reference proteome</keyword>
<feature type="domain" description="Secretion system C-terminal sorting" evidence="2">
    <location>
        <begin position="1015"/>
        <end position="1090"/>
    </location>
</feature>
<evidence type="ECO:0000313" key="5">
    <source>
        <dbReference type="Proteomes" id="UP001182991"/>
    </source>
</evidence>
<keyword evidence="1" id="KW-0732">Signal</keyword>
<organism evidence="4 5">
    <name type="scientific">Mesonia ostreae</name>
    <dbReference type="NCBI Taxonomy" id="861110"/>
    <lineage>
        <taxon>Bacteria</taxon>
        <taxon>Pseudomonadati</taxon>
        <taxon>Bacteroidota</taxon>
        <taxon>Flavobacteriia</taxon>
        <taxon>Flavobacteriales</taxon>
        <taxon>Flavobacteriaceae</taxon>
        <taxon>Mesonia</taxon>
    </lineage>
</organism>
<evidence type="ECO:0000259" key="3">
    <source>
        <dbReference type="Pfam" id="PF20009"/>
    </source>
</evidence>
<dbReference type="Gene3D" id="3.40.390.10">
    <property type="entry name" value="Collagenase (Catalytic Domain)"/>
    <property type="match status" value="1"/>
</dbReference>
<dbReference type="InterPro" id="IPR024079">
    <property type="entry name" value="MetalloPept_cat_dom_sf"/>
</dbReference>
<dbReference type="RefSeq" id="WP_311401759.1">
    <property type="nucleotide sequence ID" value="NZ_JAVRBG010000008.1"/>
</dbReference>
<dbReference type="InterPro" id="IPR026444">
    <property type="entry name" value="Secre_tail"/>
</dbReference>
<keyword evidence="4" id="KW-0482">Metalloprotease</keyword>
<gene>
    <name evidence="4" type="ORF">RLT85_09295</name>
</gene>
<dbReference type="Pfam" id="PF13583">
    <property type="entry name" value="Reprolysin_4"/>
    <property type="match status" value="1"/>
</dbReference>
<accession>A0ABU2KJD5</accession>
<evidence type="ECO:0000259" key="2">
    <source>
        <dbReference type="Pfam" id="PF18962"/>
    </source>
</evidence>